<organism evidence="14 15">
    <name type="scientific">Flavisolibacter ginsengisoli DSM 18119</name>
    <dbReference type="NCBI Taxonomy" id="1121884"/>
    <lineage>
        <taxon>Bacteria</taxon>
        <taxon>Pseudomonadati</taxon>
        <taxon>Bacteroidota</taxon>
        <taxon>Chitinophagia</taxon>
        <taxon>Chitinophagales</taxon>
        <taxon>Chitinophagaceae</taxon>
        <taxon>Flavisolibacter</taxon>
    </lineage>
</organism>
<keyword evidence="4 12" id="KW-0812">Transmembrane</keyword>
<dbReference type="InterPro" id="IPR027304">
    <property type="entry name" value="Trigger_fact/SurA_dom_sf"/>
</dbReference>
<keyword evidence="6 12" id="KW-0472">Membrane</keyword>
<dbReference type="GO" id="GO:0003755">
    <property type="term" value="F:peptidyl-prolyl cis-trans isomerase activity"/>
    <property type="evidence" value="ECO:0007669"/>
    <property type="project" value="UniProtKB-KW"/>
</dbReference>
<dbReference type="PANTHER" id="PTHR47529:SF1">
    <property type="entry name" value="PERIPLASMIC CHAPERONE PPID"/>
    <property type="match status" value="1"/>
</dbReference>
<dbReference type="Pfam" id="PF13616">
    <property type="entry name" value="Rotamase_3"/>
    <property type="match status" value="1"/>
</dbReference>
<keyword evidence="15" id="KW-1185">Reference proteome</keyword>
<evidence type="ECO:0000256" key="5">
    <source>
        <dbReference type="ARBA" id="ARBA00022989"/>
    </source>
</evidence>
<dbReference type="Pfam" id="PF13623">
    <property type="entry name" value="SurA_N_2"/>
    <property type="match status" value="1"/>
</dbReference>
<dbReference type="InterPro" id="IPR000297">
    <property type="entry name" value="PPIase_PpiC"/>
</dbReference>
<feature type="domain" description="PpiC" evidence="13">
    <location>
        <begin position="348"/>
        <end position="455"/>
    </location>
</feature>
<evidence type="ECO:0000256" key="4">
    <source>
        <dbReference type="ARBA" id="ARBA00022692"/>
    </source>
</evidence>
<comment type="subcellular location">
    <subcellularLocation>
        <location evidence="1">Cell inner membrane</location>
        <topology evidence="1">Single-pass type II membrane protein</topology>
        <orientation evidence="1">Periplasmic side</orientation>
    </subcellularLocation>
</comment>
<dbReference type="InterPro" id="IPR046357">
    <property type="entry name" value="PPIase_dom_sf"/>
</dbReference>
<dbReference type="SUPFAM" id="SSF109998">
    <property type="entry name" value="Triger factor/SurA peptide-binding domain-like"/>
    <property type="match status" value="1"/>
</dbReference>
<sequence length="460" mass="51285">MSVIQNIRDKYARWAVIAIALSLLGFIMMDAFAGRTGLFSGGGSNAVGKINGKSIDYQEFAKRVDATEKFQKEQGYDQGEAGRQQIVQTVWDQEINDVVLNKQYDELGLTVSEKELRDILYGANPPQDLKQRFADPNTGVYNGVQAQQFISQIKKQGTQQDKDQLNQYLESLEKDRLMTKYTSLLANSIYFPKWFIEKKNIDNSLMAKVSFVAVPYASISDSTVKVTDKEIQDYIDEHKKDFEQKDEARSISYVTFSAAPNAKDSEATKAAVMQLKPQFDTLTNYENFIARNSSMPFYAGFISKSAIQQPNKDSILSAPIGKVYGPYLDAGTNGTYVLSKIIDEKVLPDTVKVRHILIATQQQSQSGEMVPVREDAVAKHLIDSIQTLFKNGTPFDSLVAKFSEDPGSKSTGGVYDNVTTGKMVPPFNDFIFTHKTGETGIVKTPFGYHFIEILSQKGSS</sequence>
<dbReference type="Gene3D" id="3.10.50.40">
    <property type="match status" value="1"/>
</dbReference>
<evidence type="ECO:0000256" key="9">
    <source>
        <dbReference type="ARBA" id="ARBA00040743"/>
    </source>
</evidence>
<dbReference type="PANTHER" id="PTHR47529">
    <property type="entry name" value="PEPTIDYL-PROLYL CIS-TRANS ISOMERASE D"/>
    <property type="match status" value="1"/>
</dbReference>
<evidence type="ECO:0000256" key="6">
    <source>
        <dbReference type="ARBA" id="ARBA00023136"/>
    </source>
</evidence>
<reference evidence="14 15" key="1">
    <citation type="submission" date="2016-11" db="EMBL/GenBank/DDBJ databases">
        <authorList>
            <person name="Jaros S."/>
            <person name="Januszkiewicz K."/>
            <person name="Wedrychowicz H."/>
        </authorList>
    </citation>
    <scope>NUCLEOTIDE SEQUENCE [LARGE SCALE GENOMIC DNA]</scope>
    <source>
        <strain evidence="14 15">DSM 18119</strain>
    </source>
</reference>
<dbReference type="Proteomes" id="UP000184048">
    <property type="component" value="Unassembled WGS sequence"/>
</dbReference>
<evidence type="ECO:0000256" key="2">
    <source>
        <dbReference type="ARBA" id="ARBA00022475"/>
    </source>
</evidence>
<accession>A0A1M5CHU9</accession>
<dbReference type="SUPFAM" id="SSF54534">
    <property type="entry name" value="FKBP-like"/>
    <property type="match status" value="1"/>
</dbReference>
<evidence type="ECO:0000256" key="3">
    <source>
        <dbReference type="ARBA" id="ARBA00022519"/>
    </source>
</evidence>
<evidence type="ECO:0000256" key="8">
    <source>
        <dbReference type="ARBA" id="ARBA00038408"/>
    </source>
</evidence>
<comment type="similarity">
    <text evidence="8">Belongs to the PpiD chaperone family.</text>
</comment>
<feature type="transmembrane region" description="Helical" evidence="12">
    <location>
        <begin position="12"/>
        <end position="33"/>
    </location>
</feature>
<evidence type="ECO:0000313" key="15">
    <source>
        <dbReference type="Proteomes" id="UP000184048"/>
    </source>
</evidence>
<dbReference type="GO" id="GO:0005886">
    <property type="term" value="C:plasma membrane"/>
    <property type="evidence" value="ECO:0007669"/>
    <property type="project" value="UniProtKB-SubCell"/>
</dbReference>
<feature type="non-terminal residue" evidence="14">
    <location>
        <position position="460"/>
    </location>
</feature>
<name>A0A1M5CHU9_9BACT</name>
<evidence type="ECO:0000259" key="13">
    <source>
        <dbReference type="PROSITE" id="PS50198"/>
    </source>
</evidence>
<keyword evidence="11 14" id="KW-0413">Isomerase</keyword>
<dbReference type="STRING" id="1121884.SAMN02745131_02950"/>
<keyword evidence="7" id="KW-0143">Chaperone</keyword>
<evidence type="ECO:0000256" key="7">
    <source>
        <dbReference type="ARBA" id="ARBA00023186"/>
    </source>
</evidence>
<protein>
    <recommendedName>
        <fullName evidence="9">Periplasmic chaperone PpiD</fullName>
    </recommendedName>
    <alternativeName>
        <fullName evidence="10">Periplasmic folding chaperone</fullName>
    </alternativeName>
</protein>
<dbReference type="RefSeq" id="WP_175546086.1">
    <property type="nucleotide sequence ID" value="NZ_FQUU01000012.1"/>
</dbReference>
<evidence type="ECO:0000256" key="11">
    <source>
        <dbReference type="PROSITE-ProRule" id="PRU00278"/>
    </source>
</evidence>
<dbReference type="EMBL" id="FQUU01000012">
    <property type="protein sequence ID" value="SHF54344.1"/>
    <property type="molecule type" value="Genomic_DNA"/>
</dbReference>
<keyword evidence="3" id="KW-0997">Cell inner membrane</keyword>
<dbReference type="PROSITE" id="PS50198">
    <property type="entry name" value="PPIC_PPIASE_2"/>
    <property type="match status" value="1"/>
</dbReference>
<keyword evidence="11" id="KW-0697">Rotamase</keyword>
<keyword evidence="2" id="KW-1003">Cell membrane</keyword>
<dbReference type="InterPro" id="IPR052029">
    <property type="entry name" value="PpiD_chaperone"/>
</dbReference>
<proteinExistence type="inferred from homology"/>
<evidence type="ECO:0000256" key="12">
    <source>
        <dbReference type="SAM" id="Phobius"/>
    </source>
</evidence>
<evidence type="ECO:0000313" key="14">
    <source>
        <dbReference type="EMBL" id="SHF54344.1"/>
    </source>
</evidence>
<evidence type="ECO:0000256" key="1">
    <source>
        <dbReference type="ARBA" id="ARBA00004382"/>
    </source>
</evidence>
<keyword evidence="5 12" id="KW-1133">Transmembrane helix</keyword>
<dbReference type="AlphaFoldDB" id="A0A1M5CHU9"/>
<gene>
    <name evidence="14" type="ORF">SAMN02745131_02950</name>
</gene>
<evidence type="ECO:0000256" key="10">
    <source>
        <dbReference type="ARBA" id="ARBA00042775"/>
    </source>
</evidence>